<gene>
    <name evidence="3" type="ORF">FMUND_13905</name>
</gene>
<dbReference type="Proteomes" id="UP000544331">
    <property type="component" value="Unassembled WGS sequence"/>
</dbReference>
<keyword evidence="1" id="KW-0547">Nucleotide-binding</keyword>
<protein>
    <submittedName>
        <fullName evidence="3">Phosphotransferase enzyme family</fullName>
    </submittedName>
</protein>
<name>A0A8H5XWT8_9HYPO</name>
<dbReference type="Gene3D" id="3.90.1200.10">
    <property type="match status" value="1"/>
</dbReference>
<dbReference type="AlphaFoldDB" id="A0A8H5XWT8"/>
<dbReference type="InterPro" id="IPR002575">
    <property type="entry name" value="Aminoglycoside_PTrfase"/>
</dbReference>
<dbReference type="PROSITE" id="PS00107">
    <property type="entry name" value="PROTEIN_KINASE_ATP"/>
    <property type="match status" value="1"/>
</dbReference>
<dbReference type="EMBL" id="JAAOAN010000682">
    <property type="protein sequence ID" value="KAF5701407.1"/>
    <property type="molecule type" value="Genomic_DNA"/>
</dbReference>
<accession>A0A8H5XWT8</accession>
<dbReference type="SUPFAM" id="SSF56112">
    <property type="entry name" value="Protein kinase-like (PK-like)"/>
    <property type="match status" value="2"/>
</dbReference>
<keyword evidence="4" id="KW-1185">Reference proteome</keyword>
<feature type="binding site" evidence="1">
    <location>
        <position position="563"/>
    </location>
    <ligand>
        <name>ATP</name>
        <dbReference type="ChEBI" id="CHEBI:30616"/>
    </ligand>
</feature>
<feature type="domain" description="Aminoglycoside phosphotransferase" evidence="2">
    <location>
        <begin position="172"/>
        <end position="410"/>
    </location>
</feature>
<dbReference type="PANTHER" id="PTHR21310:SF37">
    <property type="entry name" value="AMINOGLYCOSIDE PHOSPHOTRANSFERASE DOMAIN-CONTAINING PROTEIN"/>
    <property type="match status" value="1"/>
</dbReference>
<keyword evidence="3" id="KW-0808">Transferase</keyword>
<dbReference type="GO" id="GO:0016740">
    <property type="term" value="F:transferase activity"/>
    <property type="evidence" value="ECO:0007669"/>
    <property type="project" value="UniProtKB-KW"/>
</dbReference>
<dbReference type="InterPro" id="IPR051678">
    <property type="entry name" value="AGP_Transferase"/>
</dbReference>
<organism evidence="3 4">
    <name type="scientific">Fusarium mundagurra</name>
    <dbReference type="NCBI Taxonomy" id="1567541"/>
    <lineage>
        <taxon>Eukaryota</taxon>
        <taxon>Fungi</taxon>
        <taxon>Dikarya</taxon>
        <taxon>Ascomycota</taxon>
        <taxon>Pezizomycotina</taxon>
        <taxon>Sordariomycetes</taxon>
        <taxon>Hypocreomycetidae</taxon>
        <taxon>Hypocreales</taxon>
        <taxon>Nectriaceae</taxon>
        <taxon>Fusarium</taxon>
        <taxon>Fusarium fujikuroi species complex</taxon>
    </lineage>
</organism>
<dbReference type="Gene3D" id="3.30.200.20">
    <property type="entry name" value="Phosphorylase Kinase, domain 1"/>
    <property type="match status" value="1"/>
</dbReference>
<keyword evidence="1" id="KW-0067">ATP-binding</keyword>
<dbReference type="GO" id="GO:0005524">
    <property type="term" value="F:ATP binding"/>
    <property type="evidence" value="ECO:0007669"/>
    <property type="project" value="UniProtKB-UniRule"/>
</dbReference>
<evidence type="ECO:0000259" key="2">
    <source>
        <dbReference type="Pfam" id="PF01636"/>
    </source>
</evidence>
<evidence type="ECO:0000313" key="3">
    <source>
        <dbReference type="EMBL" id="KAF5701407.1"/>
    </source>
</evidence>
<dbReference type="InterPro" id="IPR017441">
    <property type="entry name" value="Protein_kinase_ATP_BS"/>
</dbReference>
<reference evidence="3 4" key="1">
    <citation type="submission" date="2020-05" db="EMBL/GenBank/DDBJ databases">
        <title>Identification and distribution of gene clusters putatively required for synthesis of sphingolipid metabolism inhibitors in phylogenetically diverse species of the filamentous fungus Fusarium.</title>
        <authorList>
            <person name="Kim H.-S."/>
            <person name="Busman M."/>
            <person name="Brown D.W."/>
            <person name="Divon H."/>
            <person name="Uhlig S."/>
            <person name="Proctor R.H."/>
        </authorList>
    </citation>
    <scope>NUCLEOTIDE SEQUENCE [LARGE SCALE GENOMIC DNA]</scope>
    <source>
        <strain evidence="3 4">NRRL 66235</strain>
    </source>
</reference>
<comment type="caution">
    <text evidence="3">The sequence shown here is derived from an EMBL/GenBank/DDBJ whole genome shotgun (WGS) entry which is preliminary data.</text>
</comment>
<sequence length="635" mass="71624">MLTPPSRVVLNGSHASVSRKTWSPPREVCDYILRSEAATMMYLQRHTQVPTPKVFDWACESDPTNSLGAALPQMLRIICRFIVVQCRWCATRTFQAWKSLLALLSGPLIPRRDSSVLNPLTAEQLDSRADEFVGAIDLESVRALASSYNNGSPCRIDETATAQGSFNICFFARFDNRTWVVRVPIKPVIHDVWGKLQSEVCTMRYIQENTQIPIPRIHAYGQARLLHNDSAKQAFMILDLVEGQPLVDHQLLSSSEEHRRQFYSELIDIFTQLRRLEFSAAGSLMPGQPEGSCSKPTIVDAFSIPMNDLRIQGYLSSPSPPQSTAEFISQQRLLLWDTFRLPSPALRQKTAEMELFALHTIDKTPLLADRLREPFVLTHTDLRWSNIMVDHELHILAIIDWEWAGTIPASFFIPPSWITASEDYSAGFRSVLAEKYTASPHSQLLKEWISTYILFRIQPKSHTTTPDMANNGLEAATESRALTLPPGTASTADCGDFVDSDDEYEFDELAEDPEQYTQGLYYPTFIGDVLANRYRISHKLGHGGFSVVWMADDMLNNREVALKIMVPGDSGEHEYHMHDEIANAVSDTSRLLIYHDTFLVPGSLGNHHRVLVLPLQGPNVRDYVRVKPIAARISE</sequence>
<dbReference type="Pfam" id="PF01636">
    <property type="entry name" value="APH"/>
    <property type="match status" value="1"/>
</dbReference>
<evidence type="ECO:0000313" key="4">
    <source>
        <dbReference type="Proteomes" id="UP000544331"/>
    </source>
</evidence>
<dbReference type="OrthoDB" id="10003767at2759"/>
<dbReference type="InterPro" id="IPR011009">
    <property type="entry name" value="Kinase-like_dom_sf"/>
</dbReference>
<evidence type="ECO:0000256" key="1">
    <source>
        <dbReference type="PROSITE-ProRule" id="PRU10141"/>
    </source>
</evidence>
<proteinExistence type="predicted"/>
<dbReference type="PANTHER" id="PTHR21310">
    <property type="entry name" value="AMINOGLYCOSIDE PHOSPHOTRANSFERASE-RELATED-RELATED"/>
    <property type="match status" value="1"/>
</dbReference>